<feature type="transmembrane region" description="Helical" evidence="1">
    <location>
        <begin position="200"/>
        <end position="219"/>
    </location>
</feature>
<name>A0A7R6PN23_9GAMM</name>
<keyword evidence="1" id="KW-0472">Membrane</keyword>
<feature type="transmembrane region" description="Helical" evidence="1">
    <location>
        <begin position="27"/>
        <end position="49"/>
    </location>
</feature>
<dbReference type="Proteomes" id="UP000595663">
    <property type="component" value="Chromosome"/>
</dbReference>
<protein>
    <submittedName>
        <fullName evidence="2">Uncharacterized protein</fullName>
    </submittedName>
</protein>
<dbReference type="Pfam" id="PF19656">
    <property type="entry name" value="DUF6159"/>
    <property type="match status" value="1"/>
</dbReference>
<dbReference type="KEGG" id="ajp:AMJAP_2734"/>
<evidence type="ECO:0000256" key="1">
    <source>
        <dbReference type="SAM" id="Phobius"/>
    </source>
</evidence>
<evidence type="ECO:0000313" key="2">
    <source>
        <dbReference type="EMBL" id="BBB27320.1"/>
    </source>
</evidence>
<reference evidence="2 3" key="1">
    <citation type="journal article" date="2008" name="Int. J. Syst. Evol. Microbiol.">
        <title>Amphritea japonica sp. nov. and Amphritea balenae sp. nov., isolated from the sediment adjacent to sperm whale carcasses off Kagoshima, Japan.</title>
        <authorList>
            <person name="Miyazaki M."/>
            <person name="Nogi Y."/>
            <person name="Fujiwara Y."/>
            <person name="Kawato M."/>
            <person name="Nagahama T."/>
            <person name="Kubokawa K."/>
            <person name="Horikoshi K."/>
        </authorList>
    </citation>
    <scope>NUCLEOTIDE SEQUENCE [LARGE SCALE GENOMIC DNA]</scope>
    <source>
        <strain evidence="2 3">ATCC BAA-1530</strain>
    </source>
</reference>
<keyword evidence="3" id="KW-1185">Reference proteome</keyword>
<evidence type="ECO:0000313" key="3">
    <source>
        <dbReference type="Proteomes" id="UP000595663"/>
    </source>
</evidence>
<accession>A0A7R6PN23</accession>
<dbReference type="AlphaFoldDB" id="A0A7R6PN23"/>
<sequence length="278" mass="30423">MGFFDRLSNGWQLGKQSLAVIWNDKSLALFPLISGIASVGIIAAFYLGIGPDNIQGWIETQDKTGEIPWLGALLALILYFALSFVTIYFNAALIGAAALSLDGKDTTLGDGFKAANAHLLSILAWSVVSGTVGLLLSVIESNEKGGRILRSIIGTAWSALTYFVMPVMIFERKNVFSSVGSSINLMKQSWGENVSAQFSIWLYTLLLSLPVFLIFIYYANIESTRTIHIIIFGTVYILALTLLNQIAKSVLTVVLYRFAMAKQSVPGFDTKNLDNAFR</sequence>
<dbReference type="InterPro" id="IPR046157">
    <property type="entry name" value="DUF6159"/>
</dbReference>
<feature type="transmembrane region" description="Helical" evidence="1">
    <location>
        <begin position="226"/>
        <end position="247"/>
    </location>
</feature>
<dbReference type="RefSeq" id="WP_019623215.1">
    <property type="nucleotide sequence ID" value="NZ_AP014545.1"/>
</dbReference>
<keyword evidence="1" id="KW-0812">Transmembrane</keyword>
<proteinExistence type="predicted"/>
<keyword evidence="1" id="KW-1133">Transmembrane helix</keyword>
<dbReference type="EMBL" id="AP014545">
    <property type="protein sequence ID" value="BBB27320.1"/>
    <property type="molecule type" value="Genomic_DNA"/>
</dbReference>
<feature type="transmembrane region" description="Helical" evidence="1">
    <location>
        <begin position="151"/>
        <end position="170"/>
    </location>
</feature>
<dbReference type="OrthoDB" id="5637493at2"/>
<organism evidence="2 3">
    <name type="scientific">Amphritea japonica ATCC BAA-1530</name>
    <dbReference type="NCBI Taxonomy" id="1278309"/>
    <lineage>
        <taxon>Bacteria</taxon>
        <taxon>Pseudomonadati</taxon>
        <taxon>Pseudomonadota</taxon>
        <taxon>Gammaproteobacteria</taxon>
        <taxon>Oceanospirillales</taxon>
        <taxon>Oceanospirillaceae</taxon>
        <taxon>Amphritea</taxon>
    </lineage>
</organism>
<gene>
    <name evidence="2" type="ORF">AMJAP_2734</name>
</gene>
<feature type="transmembrane region" description="Helical" evidence="1">
    <location>
        <begin position="70"/>
        <end position="99"/>
    </location>
</feature>
<feature type="transmembrane region" description="Helical" evidence="1">
    <location>
        <begin position="119"/>
        <end position="139"/>
    </location>
</feature>